<protein>
    <recommendedName>
        <fullName evidence="1">DUF7344 domain-containing protein</fullName>
    </recommendedName>
</protein>
<name>A0ABU2F854_9EURY</name>
<evidence type="ECO:0000259" key="1">
    <source>
        <dbReference type="Pfam" id="PF24035"/>
    </source>
</evidence>
<comment type="caution">
    <text evidence="2">The sequence shown here is derived from an EMBL/GenBank/DDBJ whole genome shotgun (WGS) entry which is preliminary data.</text>
</comment>
<dbReference type="RefSeq" id="WP_310918000.1">
    <property type="nucleotide sequence ID" value="NZ_JAMQON010000001.1"/>
</dbReference>
<reference evidence="2 3" key="1">
    <citation type="submission" date="2022-06" db="EMBL/GenBank/DDBJ databases">
        <title>Haloarcula sp. a new haloarchaeum isolate from saline soil.</title>
        <authorList>
            <person name="Strakova D."/>
            <person name="Galisteo C."/>
            <person name="Sanchez-Porro C."/>
            <person name="Ventosa A."/>
        </authorList>
    </citation>
    <scope>NUCLEOTIDE SEQUENCE [LARGE SCALE GENOMIC DNA]</scope>
    <source>
        <strain evidence="2 3">S1CR25-12</strain>
    </source>
</reference>
<accession>A0ABU2F854</accession>
<organism evidence="2 3">
    <name type="scientific">Haloarcula saliterrae</name>
    <dbReference type="NCBI Taxonomy" id="2950534"/>
    <lineage>
        <taxon>Archaea</taxon>
        <taxon>Methanobacteriati</taxon>
        <taxon>Methanobacteriota</taxon>
        <taxon>Stenosarchaea group</taxon>
        <taxon>Halobacteria</taxon>
        <taxon>Halobacteriales</taxon>
        <taxon>Haloarculaceae</taxon>
        <taxon>Haloarcula</taxon>
    </lineage>
</organism>
<dbReference type="Gene3D" id="1.10.10.10">
    <property type="entry name" value="Winged helix-like DNA-binding domain superfamily/Winged helix DNA-binding domain"/>
    <property type="match status" value="1"/>
</dbReference>
<dbReference type="InterPro" id="IPR036388">
    <property type="entry name" value="WH-like_DNA-bd_sf"/>
</dbReference>
<feature type="domain" description="DUF7344" evidence="1">
    <location>
        <begin position="13"/>
        <end position="92"/>
    </location>
</feature>
<sequence length="119" mass="13302">MSVADTRTLSELFELLSHPRRRYVLHLLQDSNGVVSVQTLAKRIAMWEDTDSRTRPSVVAVESVRVSLHHTHLPKLADSGTLTYDTAQGRIEPNGQSVSDLLIDSELRTERHSVQSAGR</sequence>
<dbReference type="Pfam" id="PF24035">
    <property type="entry name" value="DUF7344"/>
    <property type="match status" value="1"/>
</dbReference>
<keyword evidence="3" id="KW-1185">Reference proteome</keyword>
<gene>
    <name evidence="2" type="ORF">NDI56_03300</name>
</gene>
<evidence type="ECO:0000313" key="3">
    <source>
        <dbReference type="Proteomes" id="UP001259659"/>
    </source>
</evidence>
<proteinExistence type="predicted"/>
<evidence type="ECO:0000313" key="2">
    <source>
        <dbReference type="EMBL" id="MDS0258434.1"/>
    </source>
</evidence>
<dbReference type="InterPro" id="IPR055768">
    <property type="entry name" value="DUF7344"/>
</dbReference>
<dbReference type="EMBL" id="JAMQON010000001">
    <property type="protein sequence ID" value="MDS0258434.1"/>
    <property type="molecule type" value="Genomic_DNA"/>
</dbReference>
<dbReference type="Proteomes" id="UP001259659">
    <property type="component" value="Unassembled WGS sequence"/>
</dbReference>